<name>A0A1R4F8R5_9MICO</name>
<feature type="compositionally biased region" description="Low complexity" evidence="1">
    <location>
        <begin position="42"/>
        <end position="61"/>
    </location>
</feature>
<protein>
    <submittedName>
        <fullName evidence="2">Putative exported protein</fullName>
    </submittedName>
</protein>
<reference evidence="2 3" key="1">
    <citation type="submission" date="2017-02" db="EMBL/GenBank/DDBJ databases">
        <authorList>
            <person name="Peterson S.W."/>
        </authorList>
    </citation>
    <scope>NUCLEOTIDE SEQUENCE [LARGE SCALE GENOMIC DNA]</scope>
    <source>
        <strain evidence="2 3">LMG 22410</strain>
    </source>
</reference>
<dbReference type="GeneID" id="303172190"/>
<gene>
    <name evidence="2" type="ORF">CZ674_03090</name>
</gene>
<dbReference type="AlphaFoldDB" id="A0A1R4F8R5"/>
<evidence type="ECO:0000313" key="2">
    <source>
        <dbReference type="EMBL" id="SJM52247.1"/>
    </source>
</evidence>
<dbReference type="Gene3D" id="2.60.40.2360">
    <property type="entry name" value="Intracellular proteinase inhibitor BsuPI"/>
    <property type="match status" value="1"/>
</dbReference>
<dbReference type="RefSeq" id="WP_086991079.1">
    <property type="nucleotide sequence ID" value="NZ_FUHU01000020.1"/>
</dbReference>
<evidence type="ECO:0000313" key="3">
    <source>
        <dbReference type="Proteomes" id="UP000195787"/>
    </source>
</evidence>
<feature type="region of interest" description="Disordered" evidence="1">
    <location>
        <begin position="37"/>
        <end position="78"/>
    </location>
</feature>
<dbReference type="Proteomes" id="UP000195787">
    <property type="component" value="Unassembled WGS sequence"/>
</dbReference>
<proteinExistence type="predicted"/>
<dbReference type="InterPro" id="IPR038144">
    <property type="entry name" value="IPI"/>
</dbReference>
<evidence type="ECO:0000256" key="1">
    <source>
        <dbReference type="SAM" id="MobiDB-lite"/>
    </source>
</evidence>
<organism evidence="2 3">
    <name type="scientific">Agrococcus casei LMG 22410</name>
    <dbReference type="NCBI Taxonomy" id="1255656"/>
    <lineage>
        <taxon>Bacteria</taxon>
        <taxon>Bacillati</taxon>
        <taxon>Actinomycetota</taxon>
        <taxon>Actinomycetes</taxon>
        <taxon>Micrococcales</taxon>
        <taxon>Microbacteriaceae</taxon>
        <taxon>Agrococcus</taxon>
    </lineage>
</organism>
<dbReference type="OrthoDB" id="5189092at2"/>
<sequence>MAKRLSAKQRRRRTFTVLILLVLVGLTAWAVLHFSSADEGGTPPTTSPTASAEPSEEATPSDSVDYEGLGPSGLPSDAPACEYADIQVEALTDKESYAADDEVEMRFSIVNTGDVPCQVNVGTGEQDYEIKAEGETVYQYSHCTSDRVDQVVTLNPDEGRVTTPIEWDRTYSDEKNCDDDLDEVPAGGVEYTLTVYVAGIESVEPVPFTLK</sequence>
<accession>A0A1R4F8R5</accession>
<dbReference type="EMBL" id="FUHU01000020">
    <property type="protein sequence ID" value="SJM52247.1"/>
    <property type="molecule type" value="Genomic_DNA"/>
</dbReference>
<keyword evidence="3" id="KW-1185">Reference proteome</keyword>